<dbReference type="RefSeq" id="WP_379965478.1">
    <property type="nucleotide sequence ID" value="NZ_JBHSGT010000044.1"/>
</dbReference>
<dbReference type="Proteomes" id="UP001596026">
    <property type="component" value="Unassembled WGS sequence"/>
</dbReference>
<feature type="domain" description="DUF4352" evidence="4">
    <location>
        <begin position="88"/>
        <end position="211"/>
    </location>
</feature>
<keyword evidence="3" id="KW-0472">Membrane</keyword>
<comment type="caution">
    <text evidence="5">The sequence shown here is derived from an EMBL/GenBank/DDBJ whole genome shotgun (WGS) entry which is preliminary data.</text>
</comment>
<dbReference type="Pfam" id="PF11611">
    <property type="entry name" value="DUF4352"/>
    <property type="match status" value="1"/>
</dbReference>
<keyword evidence="3" id="KW-1133">Transmembrane helix</keyword>
<feature type="compositionally biased region" description="Basic and acidic residues" evidence="2">
    <location>
        <begin position="64"/>
        <end position="86"/>
    </location>
</feature>
<dbReference type="InterPro" id="IPR029050">
    <property type="entry name" value="Immunoprotect_excell_Ig-like"/>
</dbReference>
<evidence type="ECO:0000256" key="3">
    <source>
        <dbReference type="SAM" id="Phobius"/>
    </source>
</evidence>
<feature type="transmembrane region" description="Helical" evidence="3">
    <location>
        <begin position="26"/>
        <end position="45"/>
    </location>
</feature>
<evidence type="ECO:0000256" key="1">
    <source>
        <dbReference type="ARBA" id="ARBA00022729"/>
    </source>
</evidence>
<evidence type="ECO:0000313" key="5">
    <source>
        <dbReference type="EMBL" id="MFC4710468.1"/>
    </source>
</evidence>
<protein>
    <submittedName>
        <fullName evidence="5">DUF4352 domain-containing protein</fullName>
    </submittedName>
</protein>
<proteinExistence type="predicted"/>
<evidence type="ECO:0000256" key="2">
    <source>
        <dbReference type="SAM" id="MobiDB-lite"/>
    </source>
</evidence>
<reference evidence="6" key="1">
    <citation type="journal article" date="2019" name="Int. J. Syst. Evol. Microbiol.">
        <title>The Global Catalogue of Microorganisms (GCM) 10K type strain sequencing project: providing services to taxonomists for standard genome sequencing and annotation.</title>
        <authorList>
            <consortium name="The Broad Institute Genomics Platform"/>
            <consortium name="The Broad Institute Genome Sequencing Center for Infectious Disease"/>
            <person name="Wu L."/>
            <person name="Ma J."/>
        </authorList>
    </citation>
    <scope>NUCLEOTIDE SEQUENCE [LARGE SCALE GENOMIC DNA]</scope>
    <source>
        <strain evidence="6">CGMCC 1.19061</strain>
    </source>
</reference>
<keyword evidence="1" id="KW-0732">Signal</keyword>
<keyword evidence="3" id="KW-0812">Transmembrane</keyword>
<name>A0ABV9M5L3_9ENTE</name>
<sequence length="220" mass="23966">MAKKKVIGEDGKTYTMKEKKPIYKRVWFWILAVIVVAGISGALGGEEEPVNGGEKVDQSSQAESKSEDKPETKESKKEEQPAEEVKAYNISDEVNVGDVMYVVNGIETATNVGGEYGQNSKGTYLIVSISVTNNGSEALSVSDDFFVLKNDGKEYKSDAMAAIYANDDSSFFLESINPDLTMSGKVIFDVSDAVIDSTTKQLQVATGFWGTETELINLQQ</sequence>
<dbReference type="EMBL" id="JBHSGT010000044">
    <property type="protein sequence ID" value="MFC4710468.1"/>
    <property type="molecule type" value="Genomic_DNA"/>
</dbReference>
<accession>A0ABV9M5L3</accession>
<dbReference type="InterPro" id="IPR029051">
    <property type="entry name" value="DUF4352"/>
</dbReference>
<gene>
    <name evidence="5" type="ORF">ACFO3L_07530</name>
</gene>
<evidence type="ECO:0000259" key="4">
    <source>
        <dbReference type="Pfam" id="PF11611"/>
    </source>
</evidence>
<evidence type="ECO:0000313" key="6">
    <source>
        <dbReference type="Proteomes" id="UP001596026"/>
    </source>
</evidence>
<organism evidence="5 6">
    <name type="scientific">Enterococcus eurekensis</name>
    <dbReference type="NCBI Taxonomy" id="1159753"/>
    <lineage>
        <taxon>Bacteria</taxon>
        <taxon>Bacillati</taxon>
        <taxon>Bacillota</taxon>
        <taxon>Bacilli</taxon>
        <taxon>Lactobacillales</taxon>
        <taxon>Enterococcaceae</taxon>
        <taxon>Enterococcus</taxon>
    </lineage>
</organism>
<feature type="region of interest" description="Disordered" evidence="2">
    <location>
        <begin position="46"/>
        <end position="88"/>
    </location>
</feature>
<dbReference type="Gene3D" id="2.60.40.1240">
    <property type="match status" value="1"/>
</dbReference>
<keyword evidence="6" id="KW-1185">Reference proteome</keyword>